<name>A0ACB9SCH0_9MYRT</name>
<dbReference type="Proteomes" id="UP001057402">
    <property type="component" value="Chromosome 1"/>
</dbReference>
<organism evidence="1 2">
    <name type="scientific">Melastoma candidum</name>
    <dbReference type="NCBI Taxonomy" id="119954"/>
    <lineage>
        <taxon>Eukaryota</taxon>
        <taxon>Viridiplantae</taxon>
        <taxon>Streptophyta</taxon>
        <taxon>Embryophyta</taxon>
        <taxon>Tracheophyta</taxon>
        <taxon>Spermatophyta</taxon>
        <taxon>Magnoliopsida</taxon>
        <taxon>eudicotyledons</taxon>
        <taxon>Gunneridae</taxon>
        <taxon>Pentapetalae</taxon>
        <taxon>rosids</taxon>
        <taxon>malvids</taxon>
        <taxon>Myrtales</taxon>
        <taxon>Melastomataceae</taxon>
        <taxon>Melastomatoideae</taxon>
        <taxon>Melastomateae</taxon>
        <taxon>Melastoma</taxon>
    </lineage>
</organism>
<accession>A0ACB9SCH0</accession>
<evidence type="ECO:0000313" key="1">
    <source>
        <dbReference type="EMBL" id="KAI4388595.1"/>
    </source>
</evidence>
<comment type="caution">
    <text evidence="1">The sequence shown here is derived from an EMBL/GenBank/DDBJ whole genome shotgun (WGS) entry which is preliminary data.</text>
</comment>
<evidence type="ECO:0000313" key="2">
    <source>
        <dbReference type="Proteomes" id="UP001057402"/>
    </source>
</evidence>
<reference evidence="2" key="1">
    <citation type="journal article" date="2023" name="Front. Plant Sci.">
        <title>Chromosomal-level genome assembly of Melastoma candidum provides insights into trichome evolution.</title>
        <authorList>
            <person name="Zhong Y."/>
            <person name="Wu W."/>
            <person name="Sun C."/>
            <person name="Zou P."/>
            <person name="Liu Y."/>
            <person name="Dai S."/>
            <person name="Zhou R."/>
        </authorList>
    </citation>
    <scope>NUCLEOTIDE SEQUENCE [LARGE SCALE GENOMIC DNA]</scope>
</reference>
<keyword evidence="2" id="KW-1185">Reference proteome</keyword>
<proteinExistence type="predicted"/>
<gene>
    <name evidence="1" type="ORF">MLD38_000909</name>
</gene>
<protein>
    <submittedName>
        <fullName evidence="1">Uncharacterized protein</fullName>
    </submittedName>
</protein>
<dbReference type="EMBL" id="CM042880">
    <property type="protein sequence ID" value="KAI4388595.1"/>
    <property type="molecule type" value="Genomic_DNA"/>
</dbReference>
<sequence length="160" mass="18237">MELGLSLGQTKGITRRFPAFAYYSLEGKIKPLVEFLLDLGVPKSNIVHPCQEAPVVRNQSPRESDPNNVVSFEKLGIYKKKWAKVIYRFPALLTYSRQKFQTTLDFLLEWGVPEDHIGKILTNSPNITSYSVEEKLHPTAEYFQAMGIDVAFLFVRSPQT</sequence>